<dbReference type="Pfam" id="PF07077">
    <property type="entry name" value="DUF1345"/>
    <property type="match status" value="1"/>
</dbReference>
<keyword evidence="3" id="KW-1185">Reference proteome</keyword>
<accession>A0ABR8QDI2</accession>
<keyword evidence="1" id="KW-0812">Transmembrane</keyword>
<evidence type="ECO:0000313" key="2">
    <source>
        <dbReference type="EMBL" id="MBD7918498.1"/>
    </source>
</evidence>
<protein>
    <submittedName>
        <fullName evidence="2">DUF1345 domain-containing protein</fullName>
    </submittedName>
</protein>
<reference evidence="2 3" key="1">
    <citation type="submission" date="2020-08" db="EMBL/GenBank/DDBJ databases">
        <title>A Genomic Blueprint of the Chicken Gut Microbiome.</title>
        <authorList>
            <person name="Gilroy R."/>
            <person name="Ravi A."/>
            <person name="Getino M."/>
            <person name="Pursley I."/>
            <person name="Horton D.L."/>
            <person name="Alikhan N.-F."/>
            <person name="Baker D."/>
            <person name="Gharbi K."/>
            <person name="Hall N."/>
            <person name="Watson M."/>
            <person name="Adriaenssens E.M."/>
            <person name="Foster-Nyarko E."/>
            <person name="Jarju S."/>
            <person name="Secka A."/>
            <person name="Antonio M."/>
            <person name="Oren A."/>
            <person name="Chaudhuri R."/>
            <person name="La Ragione R.M."/>
            <person name="Hildebrand F."/>
            <person name="Pallen M.J."/>
        </authorList>
    </citation>
    <scope>NUCLEOTIDE SEQUENCE [LARGE SCALE GENOMIC DNA]</scope>
    <source>
        <strain evidence="2 3">Sa3CUA2</strain>
    </source>
</reference>
<dbReference type="InterPro" id="IPR009781">
    <property type="entry name" value="DUF1345"/>
</dbReference>
<organism evidence="2 3">
    <name type="scientific">Cellulomonas avistercoris</name>
    <dbReference type="NCBI Taxonomy" id="2762242"/>
    <lineage>
        <taxon>Bacteria</taxon>
        <taxon>Bacillati</taxon>
        <taxon>Actinomycetota</taxon>
        <taxon>Actinomycetes</taxon>
        <taxon>Micrococcales</taxon>
        <taxon>Cellulomonadaceae</taxon>
        <taxon>Cellulomonas</taxon>
    </lineage>
</organism>
<evidence type="ECO:0000313" key="3">
    <source>
        <dbReference type="Proteomes" id="UP000604241"/>
    </source>
</evidence>
<feature type="transmembrane region" description="Helical" evidence="1">
    <location>
        <begin position="78"/>
        <end position="99"/>
    </location>
</feature>
<evidence type="ECO:0000256" key="1">
    <source>
        <dbReference type="SAM" id="Phobius"/>
    </source>
</evidence>
<name>A0ABR8QDI2_9CELL</name>
<proteinExistence type="predicted"/>
<comment type="caution">
    <text evidence="2">The sequence shown here is derived from an EMBL/GenBank/DDBJ whole genome shotgun (WGS) entry which is preliminary data.</text>
</comment>
<feature type="transmembrane region" description="Helical" evidence="1">
    <location>
        <begin position="111"/>
        <end position="135"/>
    </location>
</feature>
<feature type="transmembrane region" description="Helical" evidence="1">
    <location>
        <begin position="37"/>
        <end position="58"/>
    </location>
</feature>
<sequence>MAPGDVTPATRLAVSLVVGALAGVATERALPDATAVTALLVGWATAATCFSVWSWTFLWPLDAEQTRTHATREEPTRAAAYALLLAACVMSLVGIVVVLSGAEGRAREIGVTAAMAAVLASWVVLHTLFTVRYALDWYDGPTGGVDFHQDAPPRYSDFAYLALTVAMSFATSDPDLVDSDARRLVLVHALLSYLFGTFLVALLVNVVAAL</sequence>
<keyword evidence="1" id="KW-1133">Transmembrane helix</keyword>
<dbReference type="EMBL" id="JACSQV010000007">
    <property type="protein sequence ID" value="MBD7918498.1"/>
    <property type="molecule type" value="Genomic_DNA"/>
</dbReference>
<gene>
    <name evidence="2" type="ORF">H9657_09435</name>
</gene>
<keyword evidence="1" id="KW-0472">Membrane</keyword>
<dbReference type="Proteomes" id="UP000604241">
    <property type="component" value="Unassembled WGS sequence"/>
</dbReference>
<feature type="transmembrane region" description="Helical" evidence="1">
    <location>
        <begin position="184"/>
        <end position="208"/>
    </location>
</feature>